<proteinExistence type="predicted"/>
<keyword evidence="1" id="KW-0472">Membrane</keyword>
<reference evidence="2 3" key="1">
    <citation type="submission" date="2017-08" db="EMBL/GenBank/DDBJ databases">
        <title>Complete genome sequence of Mucilaginibacter sp. strain BJC16-A31.</title>
        <authorList>
            <consortium name="Henan University of Science and Technology"/>
            <person name="You X."/>
        </authorList>
    </citation>
    <scope>NUCLEOTIDE SEQUENCE [LARGE SCALE GENOMIC DNA]</scope>
    <source>
        <strain evidence="2 3">BJC16-A31</strain>
    </source>
</reference>
<dbReference type="EMBL" id="CP022743">
    <property type="protein sequence ID" value="ASU33459.1"/>
    <property type="molecule type" value="Genomic_DNA"/>
</dbReference>
<gene>
    <name evidence="2" type="ORF">MuYL_1561</name>
</gene>
<dbReference type="KEGG" id="muc:MuYL_1561"/>
<sequence>MEADFITYQKFNDIALAYQLTDLLQLHKVDYQFEEEALTFNPSFNLNDELSKQYAVKISAGDFDRVNELLKQDAGEHLGDVEKDYYLFDFSTDELRDVVAKADEWSAFDVQMARKLLADKGKAITDAELENLEEKRIEELKVAEPPQTGWIVIGYIFSLLGGILGVFIGWYLKSSKKTLPNGERIYEYSERDRWHGAVIFYISIVVLTISLIYRMTWEIN</sequence>
<dbReference type="RefSeq" id="WP_094569914.1">
    <property type="nucleotide sequence ID" value="NZ_CP022743.1"/>
</dbReference>
<keyword evidence="3" id="KW-1185">Reference proteome</keyword>
<evidence type="ECO:0000256" key="1">
    <source>
        <dbReference type="SAM" id="Phobius"/>
    </source>
</evidence>
<organism evidence="2 3">
    <name type="scientific">Mucilaginibacter xinganensis</name>
    <dbReference type="NCBI Taxonomy" id="1234841"/>
    <lineage>
        <taxon>Bacteria</taxon>
        <taxon>Pseudomonadati</taxon>
        <taxon>Bacteroidota</taxon>
        <taxon>Sphingobacteriia</taxon>
        <taxon>Sphingobacteriales</taxon>
        <taxon>Sphingobacteriaceae</taxon>
        <taxon>Mucilaginibacter</taxon>
    </lineage>
</organism>
<dbReference type="AlphaFoldDB" id="A0A223NU83"/>
<feature type="transmembrane region" description="Helical" evidence="1">
    <location>
        <begin position="150"/>
        <end position="172"/>
    </location>
</feature>
<dbReference type="Proteomes" id="UP000215002">
    <property type="component" value="Chromosome"/>
</dbReference>
<dbReference type="OrthoDB" id="9814194at2"/>
<keyword evidence="1" id="KW-1133">Transmembrane helix</keyword>
<keyword evidence="1" id="KW-0812">Transmembrane</keyword>
<feature type="transmembrane region" description="Helical" evidence="1">
    <location>
        <begin position="193"/>
        <end position="213"/>
    </location>
</feature>
<evidence type="ECO:0000313" key="3">
    <source>
        <dbReference type="Proteomes" id="UP000215002"/>
    </source>
</evidence>
<protein>
    <submittedName>
        <fullName evidence="2">Uncharacterized protein</fullName>
    </submittedName>
</protein>
<name>A0A223NU83_9SPHI</name>
<accession>A0A223NU83</accession>
<evidence type="ECO:0000313" key="2">
    <source>
        <dbReference type="EMBL" id="ASU33459.1"/>
    </source>
</evidence>